<dbReference type="Pfam" id="PF03466">
    <property type="entry name" value="LysR_substrate"/>
    <property type="match status" value="1"/>
</dbReference>
<reference evidence="2 3" key="1">
    <citation type="submission" date="2016-12" db="EMBL/GenBank/DDBJ databases">
        <title>Complete Genome Sequence of Lactobacillus fermentum Strain SNUV175, a Probiotic for Treatment of Bacterial Vaginosis.</title>
        <authorList>
            <person name="Lee S."/>
            <person name="You H.J."/>
            <person name="Kwon B."/>
            <person name="Ko G."/>
        </authorList>
    </citation>
    <scope>NUCLEOTIDE SEQUENCE [LARGE SCALE GENOMIC DNA]</scope>
    <source>
        <strain evidence="2 3">SNUV175</strain>
    </source>
</reference>
<dbReference type="CDD" id="cd05466">
    <property type="entry name" value="PBP2_LTTR_substrate"/>
    <property type="match status" value="1"/>
</dbReference>
<dbReference type="AlphaFoldDB" id="A0A1L7GWE5"/>
<accession>A0A1L7GWE5</accession>
<proteinExistence type="predicted"/>
<evidence type="ECO:0000313" key="2">
    <source>
        <dbReference type="EMBL" id="APU46396.1"/>
    </source>
</evidence>
<dbReference type="RefSeq" id="WP_075667552.1">
    <property type="nucleotide sequence ID" value="NZ_CP019030.1"/>
</dbReference>
<evidence type="ECO:0000313" key="3">
    <source>
        <dbReference type="Proteomes" id="UP000185427"/>
    </source>
</evidence>
<protein>
    <recommendedName>
        <fullName evidence="1">LysR substrate-binding domain-containing protein</fullName>
    </recommendedName>
</protein>
<dbReference type="Proteomes" id="UP000185427">
    <property type="component" value="Chromosome"/>
</dbReference>
<evidence type="ECO:0000259" key="1">
    <source>
        <dbReference type="Pfam" id="PF03466"/>
    </source>
</evidence>
<dbReference type="Gene3D" id="3.40.190.290">
    <property type="match status" value="1"/>
</dbReference>
<organism evidence="2 3">
    <name type="scientific">Limosilactobacillus fermentum</name>
    <name type="common">Lactobacillus fermentum</name>
    <dbReference type="NCBI Taxonomy" id="1613"/>
    <lineage>
        <taxon>Bacteria</taxon>
        <taxon>Bacillati</taxon>
        <taxon>Bacillota</taxon>
        <taxon>Bacilli</taxon>
        <taxon>Lactobacillales</taxon>
        <taxon>Lactobacillaceae</taxon>
        <taxon>Limosilactobacillus</taxon>
    </lineage>
</organism>
<feature type="domain" description="LysR substrate-binding" evidence="1">
    <location>
        <begin position="15"/>
        <end position="166"/>
    </location>
</feature>
<dbReference type="EMBL" id="CP019030">
    <property type="protein sequence ID" value="APU46396.1"/>
    <property type="molecule type" value="Genomic_DNA"/>
</dbReference>
<gene>
    <name evidence="2" type="ORF">BUW47_08270</name>
</gene>
<dbReference type="InterPro" id="IPR005119">
    <property type="entry name" value="LysR_subst-bd"/>
</dbReference>
<dbReference type="OrthoDB" id="8804410at2"/>
<name>A0A1L7GWE5_LIMFE</name>
<dbReference type="SUPFAM" id="SSF53850">
    <property type="entry name" value="Periplasmic binding protein-like II"/>
    <property type="match status" value="1"/>
</dbReference>
<sequence length="205" mass="22081">MADKRLFILAQPDFPKTKGFQLLTRFMQGHREIKVSFATRTAHLAAALATGECDLIFAAGLTNQAHALITDQEPYLAVLPTPLVSQLGLSMATTVSLDQLAEQDLLLPSQGHPLRRELDANFKMAGTPLPSVEEEDALDLRLTKVAQFLGATLAPQSSLPTELPAGCQLFGLSPALLSSQGFLAPAQPSETACVFLEWLQEQSGQ</sequence>